<reference evidence="2" key="1">
    <citation type="submission" date="2024-07" db="EMBL/GenBank/DDBJ databases">
        <authorList>
            <person name="Bringhurst R.M."/>
            <person name="Homer T.E."/>
        </authorList>
    </citation>
    <scope>NUCLEOTIDE SEQUENCE</scope>
</reference>
<keyword evidence="1" id="KW-0472">Membrane</keyword>
<protein>
    <submittedName>
        <fullName evidence="2">Uncharacterized protein</fullName>
    </submittedName>
</protein>
<dbReference type="EMBL" id="PQ015378">
    <property type="protein sequence ID" value="XDJ14756.1"/>
    <property type="molecule type" value="Genomic_DNA"/>
</dbReference>
<sequence length="66" mass="7178">MNARLAINTLCLAINSYGAYKSNQRLKNTKCEKKQKELKLMRGMGIAGIAFSAVAIACQLAESKAE</sequence>
<keyword evidence="1" id="KW-1133">Transmembrane helix</keyword>
<evidence type="ECO:0000256" key="1">
    <source>
        <dbReference type="SAM" id="Phobius"/>
    </source>
</evidence>
<evidence type="ECO:0000313" key="2">
    <source>
        <dbReference type="EMBL" id="XDJ14756.1"/>
    </source>
</evidence>
<proteinExistence type="predicted"/>
<feature type="transmembrane region" description="Helical" evidence="1">
    <location>
        <begin position="43"/>
        <end position="62"/>
    </location>
</feature>
<name>A0AB39CCW1_9VIRU</name>
<accession>A0AB39CCW1</accession>
<organism evidence="2">
    <name type="scientific">Pseudomonas phage RVTF4</name>
    <dbReference type="NCBI Taxonomy" id="3236931"/>
    <lineage>
        <taxon>Viruses</taxon>
    </lineage>
</organism>
<keyword evidence="1" id="KW-0812">Transmembrane</keyword>